<reference evidence="1" key="1">
    <citation type="submission" date="2020-08" db="EMBL/GenBank/DDBJ databases">
        <authorList>
            <person name="Liu C."/>
            <person name="Sun Q."/>
        </authorList>
    </citation>
    <scope>NUCLEOTIDE SEQUENCE</scope>
    <source>
        <strain evidence="1">NSJ-65</strain>
    </source>
</reference>
<protein>
    <submittedName>
        <fullName evidence="1">Uncharacterized protein</fullName>
    </submittedName>
</protein>
<organism evidence="1 2">
    <name type="scientific">Neobittarella massiliensis</name>
    <name type="common">ex Bilen et al. 2018</name>
    <dbReference type="NCBI Taxonomy" id="2041842"/>
    <lineage>
        <taxon>Bacteria</taxon>
        <taxon>Bacillati</taxon>
        <taxon>Bacillota</taxon>
        <taxon>Clostridia</taxon>
        <taxon>Eubacteriales</taxon>
        <taxon>Oscillospiraceae</taxon>
        <taxon>Neobittarella (ex Bilen et al. 2018)</taxon>
    </lineage>
</organism>
<evidence type="ECO:0000313" key="1">
    <source>
        <dbReference type="EMBL" id="MBC3517184.1"/>
    </source>
</evidence>
<proteinExistence type="predicted"/>
<sequence length="106" mass="11515">MLKIKKSHRYAENGIALPSVKTMHLFSQAEVVGSIPIACSIKKALDHAGSGAFSFSVKVVNAVSVLLFYRPATWQPAPSKGISRLPAVVEQRLFLYSRSIDISAQS</sequence>
<evidence type="ECO:0000313" key="2">
    <source>
        <dbReference type="Proteomes" id="UP000597668"/>
    </source>
</evidence>
<dbReference type="Proteomes" id="UP000597668">
    <property type="component" value="Unassembled WGS sequence"/>
</dbReference>
<accession>A0A8J6INT0</accession>
<gene>
    <name evidence="1" type="ORF">H8K20_12370</name>
</gene>
<dbReference type="RefSeq" id="WP_186488631.1">
    <property type="nucleotide sequence ID" value="NZ_JACOGI010000003.1"/>
</dbReference>
<dbReference type="AlphaFoldDB" id="A0A8J6INT0"/>
<comment type="caution">
    <text evidence="1">The sequence shown here is derived from an EMBL/GenBank/DDBJ whole genome shotgun (WGS) entry which is preliminary data.</text>
</comment>
<name>A0A8J6INT0_9FIRM</name>
<keyword evidence="2" id="KW-1185">Reference proteome</keyword>
<dbReference type="EMBL" id="JACOGI010000003">
    <property type="protein sequence ID" value="MBC3517184.1"/>
    <property type="molecule type" value="Genomic_DNA"/>
</dbReference>